<dbReference type="SUPFAM" id="SSF69572">
    <property type="entry name" value="Activating enzymes of the ubiquitin-like proteins"/>
    <property type="match status" value="1"/>
</dbReference>
<gene>
    <name evidence="4" type="ORF">HY912_11690</name>
</gene>
<keyword evidence="2" id="KW-0812">Transmembrane</keyword>
<dbReference type="FunFam" id="3.40.50.720:FF:000080">
    <property type="entry name" value="Thiazole biosynthesis adenylyltransferase ThiF"/>
    <property type="match status" value="1"/>
</dbReference>
<dbReference type="GO" id="GO:0004792">
    <property type="term" value="F:thiosulfate-cyanide sulfurtransferase activity"/>
    <property type="evidence" value="ECO:0007669"/>
    <property type="project" value="TreeGrafter"/>
</dbReference>
<dbReference type="GO" id="GO:0005737">
    <property type="term" value="C:cytoplasm"/>
    <property type="evidence" value="ECO:0007669"/>
    <property type="project" value="TreeGrafter"/>
</dbReference>
<evidence type="ECO:0000259" key="3">
    <source>
        <dbReference type="Pfam" id="PF00899"/>
    </source>
</evidence>
<dbReference type="PANTHER" id="PTHR10953:SF102">
    <property type="entry name" value="ADENYLYLTRANSFERASE AND SULFURTRANSFERASE MOCS3"/>
    <property type="match status" value="1"/>
</dbReference>
<dbReference type="EMBL" id="JACRDE010000308">
    <property type="protein sequence ID" value="MBI5250146.1"/>
    <property type="molecule type" value="Genomic_DNA"/>
</dbReference>
<dbReference type="Pfam" id="PF00899">
    <property type="entry name" value="ThiF"/>
    <property type="match status" value="1"/>
</dbReference>
<accession>A0A9D6V144</accession>
<dbReference type="Gene3D" id="3.40.50.720">
    <property type="entry name" value="NAD(P)-binding Rossmann-like Domain"/>
    <property type="match status" value="1"/>
</dbReference>
<dbReference type="InterPro" id="IPR045886">
    <property type="entry name" value="ThiF/MoeB/HesA"/>
</dbReference>
<proteinExistence type="inferred from homology"/>
<name>A0A9D6V144_9BACT</name>
<dbReference type="AlphaFoldDB" id="A0A9D6V144"/>
<dbReference type="PANTHER" id="PTHR10953">
    <property type="entry name" value="UBIQUITIN-ACTIVATING ENZYME E1"/>
    <property type="match status" value="1"/>
</dbReference>
<evidence type="ECO:0000256" key="1">
    <source>
        <dbReference type="ARBA" id="ARBA00009919"/>
    </source>
</evidence>
<evidence type="ECO:0000256" key="2">
    <source>
        <dbReference type="SAM" id="Phobius"/>
    </source>
</evidence>
<dbReference type="InterPro" id="IPR035985">
    <property type="entry name" value="Ubiquitin-activating_enz"/>
</dbReference>
<evidence type="ECO:0000313" key="5">
    <source>
        <dbReference type="Proteomes" id="UP000807825"/>
    </source>
</evidence>
<keyword evidence="2" id="KW-1133">Transmembrane helix</keyword>
<dbReference type="Proteomes" id="UP000807825">
    <property type="component" value="Unassembled WGS sequence"/>
</dbReference>
<keyword evidence="2" id="KW-0472">Membrane</keyword>
<comment type="similarity">
    <text evidence="1">Belongs to the HesA/MoeB/ThiF family.</text>
</comment>
<comment type="caution">
    <text evidence="4">The sequence shown here is derived from an EMBL/GenBank/DDBJ whole genome shotgun (WGS) entry which is preliminary data.</text>
</comment>
<reference evidence="4" key="1">
    <citation type="submission" date="2020-07" db="EMBL/GenBank/DDBJ databases">
        <title>Huge and variable diversity of episymbiotic CPR bacteria and DPANN archaea in groundwater ecosystems.</title>
        <authorList>
            <person name="He C.Y."/>
            <person name="Keren R."/>
            <person name="Whittaker M."/>
            <person name="Farag I.F."/>
            <person name="Doudna J."/>
            <person name="Cate J.H.D."/>
            <person name="Banfield J.F."/>
        </authorList>
    </citation>
    <scope>NUCLEOTIDE SEQUENCE</scope>
    <source>
        <strain evidence="4">NC_groundwater_1664_Pr3_B-0.1um_52_9</strain>
    </source>
</reference>
<feature type="domain" description="THIF-type NAD/FAD binding fold" evidence="3">
    <location>
        <begin position="8"/>
        <end position="243"/>
    </location>
</feature>
<dbReference type="InterPro" id="IPR000594">
    <property type="entry name" value="ThiF_NAD_FAD-bd"/>
</dbReference>
<organism evidence="4 5">
    <name type="scientific">Desulfomonile tiedjei</name>
    <dbReference type="NCBI Taxonomy" id="2358"/>
    <lineage>
        <taxon>Bacteria</taxon>
        <taxon>Pseudomonadati</taxon>
        <taxon>Thermodesulfobacteriota</taxon>
        <taxon>Desulfomonilia</taxon>
        <taxon>Desulfomonilales</taxon>
        <taxon>Desulfomonilaceae</taxon>
        <taxon>Desulfomonile</taxon>
    </lineage>
</organism>
<feature type="transmembrane region" description="Helical" evidence="2">
    <location>
        <begin position="30"/>
        <end position="54"/>
    </location>
</feature>
<protein>
    <submittedName>
        <fullName evidence="4">HesA/MoeB/ThiF family protein</fullName>
    </submittedName>
</protein>
<dbReference type="GO" id="GO:0016779">
    <property type="term" value="F:nucleotidyltransferase activity"/>
    <property type="evidence" value="ECO:0007669"/>
    <property type="project" value="TreeGrafter"/>
</dbReference>
<dbReference type="CDD" id="cd00757">
    <property type="entry name" value="ThiF_MoeB_HesA_family"/>
    <property type="match status" value="1"/>
</dbReference>
<sequence length="250" mass="26996">MQPSVPRYSRHMLLKVIGEEGQEKIENSRVLVAGLGALGSMAALLLARAGVGFLRIVDQDAPELHNLHRQFLYDEADVESGLSKAEAAELHLQAANSSVKIDAVNEAIGPENVDALCSDVDLVVDALDNIRTRYFINDLILSRGIPYVFGGAVETIGNIMTIIPGKTPCLRCLWPDPEAVDNHPRASAVGVLSSAAATVASLQVTEALKILVGRENDILSGLLVLDVWRSCFHVAPISIDPECICRKLRQ</sequence>
<dbReference type="GO" id="GO:0008641">
    <property type="term" value="F:ubiquitin-like modifier activating enzyme activity"/>
    <property type="evidence" value="ECO:0007669"/>
    <property type="project" value="InterPro"/>
</dbReference>
<evidence type="ECO:0000313" key="4">
    <source>
        <dbReference type="EMBL" id="MBI5250146.1"/>
    </source>
</evidence>